<dbReference type="EMBL" id="CAKXAJ010026495">
    <property type="protein sequence ID" value="CAH2269090.1"/>
    <property type="molecule type" value="Genomic_DNA"/>
</dbReference>
<evidence type="ECO:0000256" key="1">
    <source>
        <dbReference type="ARBA" id="ARBA00001971"/>
    </source>
</evidence>
<dbReference type="AlphaFoldDB" id="A0A8S4SQH1"/>
<protein>
    <submittedName>
        <fullName evidence="9">Jg17308 protein</fullName>
    </submittedName>
</protein>
<keyword evidence="10" id="KW-1185">Reference proteome</keyword>
<dbReference type="GO" id="GO:0020037">
    <property type="term" value="F:heme binding"/>
    <property type="evidence" value="ECO:0007669"/>
    <property type="project" value="InterPro"/>
</dbReference>
<comment type="similarity">
    <text evidence="2">Belongs to the cytochrome P450 family.</text>
</comment>
<dbReference type="Proteomes" id="UP000838756">
    <property type="component" value="Unassembled WGS sequence"/>
</dbReference>
<evidence type="ECO:0000256" key="6">
    <source>
        <dbReference type="ARBA" id="ARBA00023004"/>
    </source>
</evidence>
<dbReference type="OrthoDB" id="1055148at2759"/>
<keyword evidence="4 8" id="KW-0479">Metal-binding</keyword>
<name>A0A8S4SQH1_9NEOP</name>
<feature type="binding site" description="axial binding residue" evidence="8">
    <location>
        <position position="49"/>
    </location>
    <ligand>
        <name>heme</name>
        <dbReference type="ChEBI" id="CHEBI:30413"/>
    </ligand>
    <ligandPart>
        <name>Fe</name>
        <dbReference type="ChEBI" id="CHEBI:18248"/>
    </ligandPart>
</feature>
<evidence type="ECO:0000313" key="9">
    <source>
        <dbReference type="EMBL" id="CAH2269090.1"/>
    </source>
</evidence>
<dbReference type="Pfam" id="PF00067">
    <property type="entry name" value="p450"/>
    <property type="match status" value="1"/>
</dbReference>
<keyword evidence="5" id="KW-0560">Oxidoreductase</keyword>
<keyword evidence="3 8" id="KW-0349">Heme</keyword>
<keyword evidence="6 8" id="KW-0408">Iron</keyword>
<dbReference type="GO" id="GO:0016712">
    <property type="term" value="F:oxidoreductase activity, acting on paired donors, with incorporation or reduction of molecular oxygen, reduced flavin or flavoprotein as one donor, and incorporation of one atom of oxygen"/>
    <property type="evidence" value="ECO:0007669"/>
    <property type="project" value="TreeGrafter"/>
</dbReference>
<evidence type="ECO:0000256" key="8">
    <source>
        <dbReference type="PIRSR" id="PIRSR602401-1"/>
    </source>
</evidence>
<dbReference type="Gene3D" id="1.10.630.10">
    <property type="entry name" value="Cytochrome P450"/>
    <property type="match status" value="1"/>
</dbReference>
<evidence type="ECO:0000256" key="3">
    <source>
        <dbReference type="ARBA" id="ARBA00022617"/>
    </source>
</evidence>
<dbReference type="InterPro" id="IPR002401">
    <property type="entry name" value="Cyt_P450_E_grp-I"/>
</dbReference>
<dbReference type="GO" id="GO:0005737">
    <property type="term" value="C:cytoplasm"/>
    <property type="evidence" value="ECO:0007669"/>
    <property type="project" value="TreeGrafter"/>
</dbReference>
<dbReference type="GO" id="GO:0006805">
    <property type="term" value="P:xenobiotic metabolic process"/>
    <property type="evidence" value="ECO:0007669"/>
    <property type="project" value="TreeGrafter"/>
</dbReference>
<dbReference type="InterPro" id="IPR036396">
    <property type="entry name" value="Cyt_P450_sf"/>
</dbReference>
<evidence type="ECO:0000256" key="4">
    <source>
        <dbReference type="ARBA" id="ARBA00022723"/>
    </source>
</evidence>
<evidence type="ECO:0000256" key="2">
    <source>
        <dbReference type="ARBA" id="ARBA00010617"/>
    </source>
</evidence>
<proteinExistence type="inferred from homology"/>
<dbReference type="GO" id="GO:0008395">
    <property type="term" value="F:steroid hydroxylase activity"/>
    <property type="evidence" value="ECO:0007669"/>
    <property type="project" value="TreeGrafter"/>
</dbReference>
<gene>
    <name evidence="9" type="primary">jg17308</name>
    <name evidence="9" type="ORF">PAEG_LOCUS27379</name>
</gene>
<comment type="caution">
    <text evidence="9">The sequence shown here is derived from an EMBL/GenBank/DDBJ whole genome shotgun (WGS) entry which is preliminary data.</text>
</comment>
<evidence type="ECO:0000256" key="7">
    <source>
        <dbReference type="ARBA" id="ARBA00023033"/>
    </source>
</evidence>
<dbReference type="InterPro" id="IPR050182">
    <property type="entry name" value="Cytochrome_P450_fam2"/>
</dbReference>
<evidence type="ECO:0000256" key="5">
    <source>
        <dbReference type="ARBA" id="ARBA00023002"/>
    </source>
</evidence>
<dbReference type="SUPFAM" id="SSF48264">
    <property type="entry name" value="Cytochrome P450"/>
    <property type="match status" value="1"/>
</dbReference>
<dbReference type="GO" id="GO:0006082">
    <property type="term" value="P:organic acid metabolic process"/>
    <property type="evidence" value="ECO:0007669"/>
    <property type="project" value="TreeGrafter"/>
</dbReference>
<keyword evidence="7" id="KW-0503">Monooxygenase</keyword>
<dbReference type="InterPro" id="IPR001128">
    <property type="entry name" value="Cyt_P450"/>
</dbReference>
<dbReference type="PANTHER" id="PTHR24300">
    <property type="entry name" value="CYTOCHROME P450 508A4-RELATED"/>
    <property type="match status" value="1"/>
</dbReference>
<sequence length="104" mass="11663">MVVSNFPNILMDPELFPEPYGFKPERFIVDGKLSLPDTFFPFGISKHRCMGDVLAKCNMFMFITTMLQRFTFLPCPGEPLPSLDHVDGATASAAPFNTLVISRM</sequence>
<dbReference type="PRINTS" id="PR00463">
    <property type="entry name" value="EP450I"/>
</dbReference>
<evidence type="ECO:0000313" key="10">
    <source>
        <dbReference type="Proteomes" id="UP000838756"/>
    </source>
</evidence>
<accession>A0A8S4SQH1</accession>
<comment type="cofactor">
    <cofactor evidence="1 8">
        <name>heme</name>
        <dbReference type="ChEBI" id="CHEBI:30413"/>
    </cofactor>
</comment>
<reference evidence="9" key="1">
    <citation type="submission" date="2022-03" db="EMBL/GenBank/DDBJ databases">
        <authorList>
            <person name="Lindestad O."/>
        </authorList>
    </citation>
    <scope>NUCLEOTIDE SEQUENCE</scope>
</reference>
<dbReference type="GO" id="GO:0005506">
    <property type="term" value="F:iron ion binding"/>
    <property type="evidence" value="ECO:0007669"/>
    <property type="project" value="InterPro"/>
</dbReference>
<organism evidence="9 10">
    <name type="scientific">Pararge aegeria aegeria</name>
    <dbReference type="NCBI Taxonomy" id="348720"/>
    <lineage>
        <taxon>Eukaryota</taxon>
        <taxon>Metazoa</taxon>
        <taxon>Ecdysozoa</taxon>
        <taxon>Arthropoda</taxon>
        <taxon>Hexapoda</taxon>
        <taxon>Insecta</taxon>
        <taxon>Pterygota</taxon>
        <taxon>Neoptera</taxon>
        <taxon>Endopterygota</taxon>
        <taxon>Lepidoptera</taxon>
        <taxon>Glossata</taxon>
        <taxon>Ditrysia</taxon>
        <taxon>Papilionoidea</taxon>
        <taxon>Nymphalidae</taxon>
        <taxon>Satyrinae</taxon>
        <taxon>Satyrini</taxon>
        <taxon>Parargina</taxon>
        <taxon>Pararge</taxon>
    </lineage>
</organism>
<dbReference type="PANTHER" id="PTHR24300:SF376">
    <property type="entry name" value="CYTOCHROME P450 15A1"/>
    <property type="match status" value="1"/>
</dbReference>